<dbReference type="SMART" id="SM00020">
    <property type="entry name" value="Tryp_SPc"/>
    <property type="match status" value="1"/>
</dbReference>
<dbReference type="InterPro" id="IPR043504">
    <property type="entry name" value="Peptidase_S1_PA_chymotrypsin"/>
</dbReference>
<feature type="signal peptide" evidence="9">
    <location>
        <begin position="1"/>
        <end position="15"/>
    </location>
</feature>
<keyword evidence="4 8" id="KW-0645">Protease</keyword>
<feature type="chain" id="PRO_5042955205" description="Peptidase S1 domain-containing protein" evidence="9">
    <location>
        <begin position="16"/>
        <end position="246"/>
    </location>
</feature>
<evidence type="ECO:0000259" key="10">
    <source>
        <dbReference type="PROSITE" id="PS50240"/>
    </source>
</evidence>
<proteinExistence type="inferred from homology"/>
<comment type="similarity">
    <text evidence="2">Belongs to the peptidase S1 family.</text>
</comment>
<dbReference type="InterPro" id="IPR033116">
    <property type="entry name" value="TRYPSIN_SER"/>
</dbReference>
<reference evidence="11 12" key="1">
    <citation type="journal article" date="2024" name="Insects">
        <title>An Improved Chromosome-Level Genome Assembly of the Firefly Pyrocoelia pectoralis.</title>
        <authorList>
            <person name="Fu X."/>
            <person name="Meyer-Rochow V.B."/>
            <person name="Ballantyne L."/>
            <person name="Zhu X."/>
        </authorList>
    </citation>
    <scope>NUCLEOTIDE SEQUENCE [LARGE SCALE GENOMIC DNA]</scope>
    <source>
        <strain evidence="11">XCY_ONT2</strain>
    </source>
</reference>
<evidence type="ECO:0000256" key="7">
    <source>
        <dbReference type="ARBA" id="ARBA00023157"/>
    </source>
</evidence>
<dbReference type="Gene3D" id="2.40.10.10">
    <property type="entry name" value="Trypsin-like serine proteases"/>
    <property type="match status" value="2"/>
</dbReference>
<evidence type="ECO:0000256" key="9">
    <source>
        <dbReference type="SAM" id="SignalP"/>
    </source>
</evidence>
<keyword evidence="7" id="KW-1015">Disulfide bond</keyword>
<name>A0AAN7VBN3_9COLE</name>
<evidence type="ECO:0000313" key="12">
    <source>
        <dbReference type="Proteomes" id="UP001329430"/>
    </source>
</evidence>
<dbReference type="PROSITE" id="PS00134">
    <property type="entry name" value="TRYPSIN_HIS"/>
    <property type="match status" value="1"/>
</dbReference>
<evidence type="ECO:0000256" key="8">
    <source>
        <dbReference type="RuleBase" id="RU363034"/>
    </source>
</evidence>
<comment type="subcellular location">
    <subcellularLocation>
        <location evidence="1">Secreted</location>
    </subcellularLocation>
</comment>
<sequence>MHLAILCGLVAFCGATENKIVGGSDAENDSFPYQVSLRRKGRHVCGGSIIGDDWILTAAHCIYKQRPEHYTVVAGSNLLDSGGDSYKVKELIPHENYDPETISNDIALIKLKQAIHVSEGVNKIELSTEDVPSEVELTLSGWGMTEYPGSSPNKLQTIKLFSITNEKCAEEHPYANVTASNICTFTKKGEGACKGDSGGPLVSFNKQVGVVSWGLPCAKGKPDVFTRVYSFLSWVADHTKSITLCD</sequence>
<dbReference type="Pfam" id="PF00089">
    <property type="entry name" value="Trypsin"/>
    <property type="match status" value="1"/>
</dbReference>
<accession>A0AAN7VBN3</accession>
<dbReference type="GO" id="GO:0004252">
    <property type="term" value="F:serine-type endopeptidase activity"/>
    <property type="evidence" value="ECO:0007669"/>
    <property type="project" value="InterPro"/>
</dbReference>
<protein>
    <recommendedName>
        <fullName evidence="10">Peptidase S1 domain-containing protein</fullName>
    </recommendedName>
</protein>
<keyword evidence="12" id="KW-1185">Reference proteome</keyword>
<dbReference type="PRINTS" id="PR00722">
    <property type="entry name" value="CHYMOTRYPSIN"/>
</dbReference>
<dbReference type="InterPro" id="IPR018114">
    <property type="entry name" value="TRYPSIN_HIS"/>
</dbReference>
<dbReference type="CDD" id="cd00190">
    <property type="entry name" value="Tryp_SPc"/>
    <property type="match status" value="1"/>
</dbReference>
<dbReference type="InterPro" id="IPR001254">
    <property type="entry name" value="Trypsin_dom"/>
</dbReference>
<dbReference type="GO" id="GO:0005576">
    <property type="term" value="C:extracellular region"/>
    <property type="evidence" value="ECO:0007669"/>
    <property type="project" value="UniProtKB-SubCell"/>
</dbReference>
<dbReference type="FunFam" id="2.40.10.10:FF:000047">
    <property type="entry name" value="Trypsin eta"/>
    <property type="match status" value="1"/>
</dbReference>
<dbReference type="PROSITE" id="PS50240">
    <property type="entry name" value="TRYPSIN_DOM"/>
    <property type="match status" value="1"/>
</dbReference>
<keyword evidence="5 8" id="KW-0378">Hydrolase</keyword>
<evidence type="ECO:0000256" key="1">
    <source>
        <dbReference type="ARBA" id="ARBA00004613"/>
    </source>
</evidence>
<evidence type="ECO:0000256" key="5">
    <source>
        <dbReference type="ARBA" id="ARBA00022801"/>
    </source>
</evidence>
<evidence type="ECO:0000256" key="4">
    <source>
        <dbReference type="ARBA" id="ARBA00022670"/>
    </source>
</evidence>
<dbReference type="EMBL" id="JAVRBK010000008">
    <property type="protein sequence ID" value="KAK5640429.1"/>
    <property type="molecule type" value="Genomic_DNA"/>
</dbReference>
<dbReference type="InterPro" id="IPR050430">
    <property type="entry name" value="Peptidase_S1"/>
</dbReference>
<evidence type="ECO:0000313" key="11">
    <source>
        <dbReference type="EMBL" id="KAK5640429.1"/>
    </source>
</evidence>
<dbReference type="AlphaFoldDB" id="A0AAN7VBN3"/>
<evidence type="ECO:0000256" key="6">
    <source>
        <dbReference type="ARBA" id="ARBA00022825"/>
    </source>
</evidence>
<evidence type="ECO:0000256" key="3">
    <source>
        <dbReference type="ARBA" id="ARBA00022525"/>
    </source>
</evidence>
<gene>
    <name evidence="11" type="ORF">RI129_011240</name>
</gene>
<dbReference type="PANTHER" id="PTHR24276">
    <property type="entry name" value="POLYSERASE-RELATED"/>
    <property type="match status" value="1"/>
</dbReference>
<dbReference type="PANTHER" id="PTHR24276:SF96">
    <property type="entry name" value="PEPTIDASE S1 DOMAIN-CONTAINING PROTEIN"/>
    <property type="match status" value="1"/>
</dbReference>
<dbReference type="InterPro" id="IPR009003">
    <property type="entry name" value="Peptidase_S1_PA"/>
</dbReference>
<dbReference type="GO" id="GO:0016485">
    <property type="term" value="P:protein processing"/>
    <property type="evidence" value="ECO:0007669"/>
    <property type="project" value="UniProtKB-ARBA"/>
</dbReference>
<keyword evidence="9" id="KW-0732">Signal</keyword>
<keyword evidence="3" id="KW-0964">Secreted</keyword>
<dbReference type="Proteomes" id="UP001329430">
    <property type="component" value="Chromosome 8"/>
</dbReference>
<comment type="caution">
    <text evidence="11">The sequence shown here is derived from an EMBL/GenBank/DDBJ whole genome shotgun (WGS) entry which is preliminary data.</text>
</comment>
<feature type="domain" description="Peptidase S1" evidence="10">
    <location>
        <begin position="20"/>
        <end position="240"/>
    </location>
</feature>
<keyword evidence="6 8" id="KW-0720">Serine protease</keyword>
<dbReference type="PROSITE" id="PS00135">
    <property type="entry name" value="TRYPSIN_SER"/>
    <property type="match status" value="1"/>
</dbReference>
<organism evidence="11 12">
    <name type="scientific">Pyrocoelia pectoralis</name>
    <dbReference type="NCBI Taxonomy" id="417401"/>
    <lineage>
        <taxon>Eukaryota</taxon>
        <taxon>Metazoa</taxon>
        <taxon>Ecdysozoa</taxon>
        <taxon>Arthropoda</taxon>
        <taxon>Hexapoda</taxon>
        <taxon>Insecta</taxon>
        <taxon>Pterygota</taxon>
        <taxon>Neoptera</taxon>
        <taxon>Endopterygota</taxon>
        <taxon>Coleoptera</taxon>
        <taxon>Polyphaga</taxon>
        <taxon>Elateriformia</taxon>
        <taxon>Elateroidea</taxon>
        <taxon>Lampyridae</taxon>
        <taxon>Lampyrinae</taxon>
        <taxon>Pyrocoelia</taxon>
    </lineage>
</organism>
<dbReference type="SUPFAM" id="SSF50494">
    <property type="entry name" value="Trypsin-like serine proteases"/>
    <property type="match status" value="1"/>
</dbReference>
<dbReference type="InterPro" id="IPR001314">
    <property type="entry name" value="Peptidase_S1A"/>
</dbReference>
<evidence type="ECO:0000256" key="2">
    <source>
        <dbReference type="ARBA" id="ARBA00007664"/>
    </source>
</evidence>